<evidence type="ECO:0000256" key="2">
    <source>
        <dbReference type="ARBA" id="ARBA00008900"/>
    </source>
</evidence>
<dbReference type="InterPro" id="IPR038418">
    <property type="entry name" value="6-PTP_synth/QueD_sf"/>
</dbReference>
<comment type="similarity">
    <text evidence="2">Belongs to the PTPS family. QueD subfamily.</text>
</comment>
<dbReference type="EMBL" id="AP023086">
    <property type="protein sequence ID" value="BCD97246.1"/>
    <property type="molecule type" value="Genomic_DNA"/>
</dbReference>
<evidence type="ECO:0000313" key="8">
    <source>
        <dbReference type="Proteomes" id="UP001320119"/>
    </source>
</evidence>
<keyword evidence="8" id="KW-1185">Reference proteome</keyword>
<dbReference type="RefSeq" id="WP_236986720.1">
    <property type="nucleotide sequence ID" value="NZ_AP023086.1"/>
</dbReference>
<dbReference type="Pfam" id="PF01242">
    <property type="entry name" value="PTPS"/>
    <property type="match status" value="1"/>
</dbReference>
<proteinExistence type="inferred from homology"/>
<evidence type="ECO:0000256" key="3">
    <source>
        <dbReference type="ARBA" id="ARBA00012982"/>
    </source>
</evidence>
<evidence type="ECO:0000256" key="4">
    <source>
        <dbReference type="ARBA" id="ARBA00018141"/>
    </source>
</evidence>
<dbReference type="InterPro" id="IPR007115">
    <property type="entry name" value="6-PTP_synth/QueD"/>
</dbReference>
<evidence type="ECO:0000256" key="6">
    <source>
        <dbReference type="ARBA" id="ARBA00048807"/>
    </source>
</evidence>
<evidence type="ECO:0000256" key="1">
    <source>
        <dbReference type="ARBA" id="ARBA00005061"/>
    </source>
</evidence>
<name>A0AAN2BJS7_9GAMM</name>
<dbReference type="SUPFAM" id="SSF55620">
    <property type="entry name" value="Tetrahydrobiopterin biosynthesis enzymes-like"/>
    <property type="match status" value="2"/>
</dbReference>
<accession>A0AAN2BJS7</accession>
<reference evidence="7 8" key="1">
    <citation type="journal article" date="2022" name="IScience">
        <title>An ultrasensitive nanofiber-based assay for enzymatic hydrolysis and deep-sea microbial degradation of cellulose.</title>
        <authorList>
            <person name="Tsudome M."/>
            <person name="Tachioka M."/>
            <person name="Miyazaki M."/>
            <person name="Uchimura K."/>
            <person name="Tsuda M."/>
            <person name="Takaki Y."/>
            <person name="Deguchi S."/>
        </authorList>
    </citation>
    <scope>NUCLEOTIDE SEQUENCE [LARGE SCALE GENOMIC DNA]</scope>
    <source>
        <strain evidence="7 8">GE09</strain>
    </source>
</reference>
<dbReference type="Proteomes" id="UP001320119">
    <property type="component" value="Chromosome"/>
</dbReference>
<dbReference type="KEGG" id="marq:MARGE09_P1447"/>
<protein>
    <recommendedName>
        <fullName evidence="4">6-carboxy-5,6,7,8-tetrahydropterin synthase</fullName>
        <ecNumber evidence="3">4.1.2.50</ecNumber>
    </recommendedName>
    <alternativeName>
        <fullName evidence="5">Queuosine biosynthesis protein QueD</fullName>
    </alternativeName>
</protein>
<comment type="catalytic activity">
    <reaction evidence="6">
        <text>7,8-dihydroneopterin 3'-triphosphate + H2O = 6-carboxy-5,6,7,8-tetrahydropterin + triphosphate + acetaldehyde + 2 H(+)</text>
        <dbReference type="Rhea" id="RHEA:27966"/>
        <dbReference type="ChEBI" id="CHEBI:15343"/>
        <dbReference type="ChEBI" id="CHEBI:15377"/>
        <dbReference type="ChEBI" id="CHEBI:15378"/>
        <dbReference type="ChEBI" id="CHEBI:18036"/>
        <dbReference type="ChEBI" id="CHEBI:58462"/>
        <dbReference type="ChEBI" id="CHEBI:61032"/>
        <dbReference type="EC" id="4.1.2.50"/>
    </reaction>
</comment>
<dbReference type="GO" id="GO:0070497">
    <property type="term" value="F:6-carboxytetrahydropterin synthase activity"/>
    <property type="evidence" value="ECO:0007669"/>
    <property type="project" value="UniProtKB-EC"/>
</dbReference>
<gene>
    <name evidence="7" type="ORF">MARGE09_P1447</name>
</gene>
<comment type="pathway">
    <text evidence="1">Purine metabolism; 7-cyano-7-deazaguanine biosynthesis.</text>
</comment>
<evidence type="ECO:0000313" key="7">
    <source>
        <dbReference type="EMBL" id="BCD97246.1"/>
    </source>
</evidence>
<dbReference type="EC" id="4.1.2.50" evidence="3"/>
<organism evidence="7 8">
    <name type="scientific">Marinagarivorans cellulosilyticus</name>
    <dbReference type="NCBI Taxonomy" id="2721545"/>
    <lineage>
        <taxon>Bacteria</taxon>
        <taxon>Pseudomonadati</taxon>
        <taxon>Pseudomonadota</taxon>
        <taxon>Gammaproteobacteria</taxon>
        <taxon>Cellvibrionales</taxon>
        <taxon>Cellvibrionaceae</taxon>
        <taxon>Marinagarivorans</taxon>
    </lineage>
</organism>
<dbReference type="Gene3D" id="3.30.479.10">
    <property type="entry name" value="6-pyruvoyl tetrahydropterin synthase/QueD"/>
    <property type="match status" value="2"/>
</dbReference>
<evidence type="ECO:0000256" key="5">
    <source>
        <dbReference type="ARBA" id="ARBA00031449"/>
    </source>
</evidence>
<sequence>MRLFVDNLTNVDFSYLCPQRGLLGETWLAHIELTGTLDEQGMVCDFGIVKKQLRNWLDEELDHRLLVPTQYSGCQIETDNSYHRIQFALHPESTQYGFTDGCSITTRSPHQAITAIPTGRITPQSVALWCEQQLKNAFGPDVAKVALHFTPEDINTPFYHYSHGLKKHAGNCQRIAHGHRSKLLIWKNDQLDNALITQWANTFNDIYLGTEEDATGNHDGHWHFSYQAQQGEFELSLPQNQCYMMATDTTVEFIAQHIATQLKQQDPSASYTVKAFEGIGKGAIASS</sequence>
<dbReference type="AlphaFoldDB" id="A0AAN2BJS7"/>